<dbReference type="AlphaFoldDB" id="A0AAV1QJV7"/>
<feature type="region of interest" description="Disordered" evidence="1">
    <location>
        <begin position="30"/>
        <end position="54"/>
    </location>
</feature>
<proteinExistence type="predicted"/>
<gene>
    <name evidence="2" type="ORF">FSCOSCO3_A022173</name>
</gene>
<dbReference type="PANTHER" id="PTHR31025">
    <property type="entry name" value="SI:CH211-196P9.1-RELATED"/>
    <property type="match status" value="1"/>
</dbReference>
<evidence type="ECO:0000313" key="3">
    <source>
        <dbReference type="Proteomes" id="UP001314229"/>
    </source>
</evidence>
<accession>A0AAV1QJV7</accession>
<protein>
    <submittedName>
        <fullName evidence="2">Uncharacterized protein LOC109137138</fullName>
    </submittedName>
</protein>
<dbReference type="PANTHER" id="PTHR31025:SF30">
    <property type="entry name" value="SI:DKEY-15H8.17"/>
    <property type="match status" value="1"/>
</dbReference>
<evidence type="ECO:0000256" key="1">
    <source>
        <dbReference type="SAM" id="MobiDB-lite"/>
    </source>
</evidence>
<name>A0AAV1QJV7_SCOSC</name>
<organism evidence="2 3">
    <name type="scientific">Scomber scombrus</name>
    <name type="common">Atlantic mackerel</name>
    <name type="synonym">Scomber vernalis</name>
    <dbReference type="NCBI Taxonomy" id="13677"/>
    <lineage>
        <taxon>Eukaryota</taxon>
        <taxon>Metazoa</taxon>
        <taxon>Chordata</taxon>
        <taxon>Craniata</taxon>
        <taxon>Vertebrata</taxon>
        <taxon>Euteleostomi</taxon>
        <taxon>Actinopterygii</taxon>
        <taxon>Neopterygii</taxon>
        <taxon>Teleostei</taxon>
        <taxon>Neoteleostei</taxon>
        <taxon>Acanthomorphata</taxon>
        <taxon>Pelagiaria</taxon>
        <taxon>Scombriformes</taxon>
        <taxon>Scombridae</taxon>
        <taxon>Scomber</taxon>
    </lineage>
</organism>
<evidence type="ECO:0000313" key="2">
    <source>
        <dbReference type="EMBL" id="CAK6983763.1"/>
    </source>
</evidence>
<dbReference type="EMBL" id="CAWUFR010001449">
    <property type="protein sequence ID" value="CAK6983763.1"/>
    <property type="molecule type" value="Genomic_DNA"/>
</dbReference>
<dbReference type="Proteomes" id="UP001314229">
    <property type="component" value="Unassembled WGS sequence"/>
</dbReference>
<comment type="caution">
    <text evidence="2">The sequence shown here is derived from an EMBL/GenBank/DDBJ whole genome shotgun (WGS) entry which is preliminary data.</text>
</comment>
<keyword evidence="3" id="KW-1185">Reference proteome</keyword>
<sequence>QSLKDVIEGEVVGAGYHSLVKQLQARIDNVKRPSTPRIKRRKRESGDSDTDEIPAEQRAVVQDTYGCIKWNMKFMPVSETLESQQEKRDKMKMLHEQRTFSPEEVKALMGCTYYSQRKAINTGTDLQSLTEEWPFLFEEIGMTVHFLELTGLQLKETFLNSVEKKGKRLLNFMTTACADKSKRVFETATKLKFQRGPLEGSSDDIKDMVFLLLSYFNEKEGNLFYYIEETRLANEVLVENLPVTPCIIVCGTSCYAARLFMLSIDGKIVNDQISNFITAICLMFGSYFCLNIHYPVDLGSTLELLQRCFFNINPERGTKVETKKNKKQLSVNPRVLTFIADLADHEWRETN</sequence>
<reference evidence="2 3" key="1">
    <citation type="submission" date="2024-01" db="EMBL/GenBank/DDBJ databases">
        <authorList>
            <person name="Alioto T."/>
            <person name="Alioto T."/>
            <person name="Gomez Garrido J."/>
        </authorList>
    </citation>
    <scope>NUCLEOTIDE SEQUENCE [LARGE SCALE GENOMIC DNA]</scope>
</reference>
<feature type="non-terminal residue" evidence="2">
    <location>
        <position position="1"/>
    </location>
</feature>